<evidence type="ECO:0000256" key="7">
    <source>
        <dbReference type="ARBA" id="ARBA00023157"/>
    </source>
</evidence>
<keyword evidence="5" id="KW-0272">Extracellular matrix</keyword>
<dbReference type="PANTHER" id="PTHR12027:SF91">
    <property type="entry name" value="PROTO-ONCOGENE WNT-1"/>
    <property type="match status" value="1"/>
</dbReference>
<organism evidence="11 12">
    <name type="scientific">Parthenolecanium corni</name>
    <dbReference type="NCBI Taxonomy" id="536013"/>
    <lineage>
        <taxon>Eukaryota</taxon>
        <taxon>Metazoa</taxon>
        <taxon>Ecdysozoa</taxon>
        <taxon>Arthropoda</taxon>
        <taxon>Hexapoda</taxon>
        <taxon>Insecta</taxon>
        <taxon>Pterygota</taxon>
        <taxon>Neoptera</taxon>
        <taxon>Paraneoptera</taxon>
        <taxon>Hemiptera</taxon>
        <taxon>Sternorrhyncha</taxon>
        <taxon>Coccoidea</taxon>
        <taxon>Coccidae</taxon>
        <taxon>Parthenolecanium</taxon>
    </lineage>
</organism>
<dbReference type="PRINTS" id="PR01349">
    <property type="entry name" value="WNTPROTEIN"/>
</dbReference>
<dbReference type="EMBL" id="JBBCAQ010000036">
    <property type="protein sequence ID" value="KAK7575504.1"/>
    <property type="molecule type" value="Genomic_DNA"/>
</dbReference>
<dbReference type="GO" id="GO:0005125">
    <property type="term" value="F:cytokine activity"/>
    <property type="evidence" value="ECO:0007669"/>
    <property type="project" value="TreeGrafter"/>
</dbReference>
<protein>
    <recommendedName>
        <fullName evidence="9">Protein Wnt</fullName>
    </recommendedName>
</protein>
<gene>
    <name evidence="11" type="ORF">V9T40_011790</name>
</gene>
<comment type="similarity">
    <text evidence="2 9">Belongs to the Wnt family.</text>
</comment>
<evidence type="ECO:0000313" key="11">
    <source>
        <dbReference type="EMBL" id="KAK7575504.1"/>
    </source>
</evidence>
<keyword evidence="4" id="KW-0964">Secreted</keyword>
<proteinExistence type="inferred from homology"/>
<comment type="caution">
    <text evidence="11">The sequence shown here is derived from an EMBL/GenBank/DDBJ whole genome shotgun (WGS) entry which is preliminary data.</text>
</comment>
<accession>A0AAN9T9J6</accession>
<evidence type="ECO:0000256" key="9">
    <source>
        <dbReference type="RuleBase" id="RU003500"/>
    </source>
</evidence>
<dbReference type="GO" id="GO:0005109">
    <property type="term" value="F:frizzled binding"/>
    <property type="evidence" value="ECO:0007669"/>
    <property type="project" value="TreeGrafter"/>
</dbReference>
<sequence>MEGCRETAFIYAITSAAVTHSVARACSEGLIDTCTCGYSHQSRGGQVPPNAISGIRDWEWGGCSDNIGFGYKFSREFVDAGEKGRNAREKMNLHNNEAGRTQIAYTNAAYTRQPRWHTPSAPHRATPPLKSDRRPNE</sequence>
<evidence type="ECO:0000313" key="12">
    <source>
        <dbReference type="Proteomes" id="UP001367676"/>
    </source>
</evidence>
<evidence type="ECO:0000256" key="6">
    <source>
        <dbReference type="ARBA" id="ARBA00022687"/>
    </source>
</evidence>
<dbReference type="GO" id="GO:0030182">
    <property type="term" value="P:neuron differentiation"/>
    <property type="evidence" value="ECO:0007669"/>
    <property type="project" value="TreeGrafter"/>
</dbReference>
<dbReference type="InterPro" id="IPR005817">
    <property type="entry name" value="Wnt"/>
</dbReference>
<dbReference type="GO" id="GO:0005615">
    <property type="term" value="C:extracellular space"/>
    <property type="evidence" value="ECO:0007669"/>
    <property type="project" value="TreeGrafter"/>
</dbReference>
<evidence type="ECO:0000256" key="3">
    <source>
        <dbReference type="ARBA" id="ARBA00022473"/>
    </source>
</evidence>
<dbReference type="Pfam" id="PF00110">
    <property type="entry name" value="wnt"/>
    <property type="match status" value="1"/>
</dbReference>
<dbReference type="Proteomes" id="UP001367676">
    <property type="component" value="Unassembled WGS sequence"/>
</dbReference>
<evidence type="ECO:0000256" key="1">
    <source>
        <dbReference type="ARBA" id="ARBA00004498"/>
    </source>
</evidence>
<keyword evidence="8" id="KW-0449">Lipoprotein</keyword>
<dbReference type="GO" id="GO:0060070">
    <property type="term" value="P:canonical Wnt signaling pathway"/>
    <property type="evidence" value="ECO:0007669"/>
    <property type="project" value="TreeGrafter"/>
</dbReference>
<keyword evidence="7" id="KW-1015">Disulfide bond</keyword>
<dbReference type="SMART" id="SM00097">
    <property type="entry name" value="WNT1"/>
    <property type="match status" value="1"/>
</dbReference>
<keyword evidence="12" id="KW-1185">Reference proteome</keyword>
<evidence type="ECO:0000256" key="4">
    <source>
        <dbReference type="ARBA" id="ARBA00022525"/>
    </source>
</evidence>
<reference evidence="11 12" key="1">
    <citation type="submission" date="2024-03" db="EMBL/GenBank/DDBJ databases">
        <title>Adaptation during the transition from Ophiocordyceps entomopathogen to insect associate is accompanied by gene loss and intensified selection.</title>
        <authorList>
            <person name="Ward C.M."/>
            <person name="Onetto C.A."/>
            <person name="Borneman A.R."/>
        </authorList>
    </citation>
    <scope>NUCLEOTIDE SEQUENCE [LARGE SCALE GENOMIC DNA]</scope>
    <source>
        <strain evidence="11">AWRI1</strain>
        <tissue evidence="11">Single Adult Female</tissue>
    </source>
</reference>
<evidence type="ECO:0000256" key="8">
    <source>
        <dbReference type="ARBA" id="ARBA00023288"/>
    </source>
</evidence>
<name>A0AAN9T9J6_9HEMI</name>
<evidence type="ECO:0000256" key="5">
    <source>
        <dbReference type="ARBA" id="ARBA00022530"/>
    </source>
</evidence>
<feature type="region of interest" description="Disordered" evidence="10">
    <location>
        <begin position="108"/>
        <end position="137"/>
    </location>
</feature>
<dbReference type="PANTHER" id="PTHR12027">
    <property type="entry name" value="WNT RELATED"/>
    <property type="match status" value="1"/>
</dbReference>
<dbReference type="AlphaFoldDB" id="A0AAN9T9J6"/>
<evidence type="ECO:0000256" key="2">
    <source>
        <dbReference type="ARBA" id="ARBA00005683"/>
    </source>
</evidence>
<evidence type="ECO:0000256" key="10">
    <source>
        <dbReference type="SAM" id="MobiDB-lite"/>
    </source>
</evidence>
<comment type="subcellular location">
    <subcellularLocation>
        <location evidence="1 9">Secreted</location>
        <location evidence="1 9">Extracellular space</location>
        <location evidence="1 9">Extracellular matrix</location>
    </subcellularLocation>
</comment>
<dbReference type="GO" id="GO:0045165">
    <property type="term" value="P:cell fate commitment"/>
    <property type="evidence" value="ECO:0007669"/>
    <property type="project" value="TreeGrafter"/>
</dbReference>
<keyword evidence="6 9" id="KW-0879">Wnt signaling pathway</keyword>
<comment type="function">
    <text evidence="9">Ligand for members of the frizzled family of seven transmembrane receptors.</text>
</comment>
<keyword evidence="3 9" id="KW-0217">Developmental protein</keyword>